<protein>
    <submittedName>
        <fullName evidence="2">Uncharacterized protein</fullName>
    </submittedName>
</protein>
<proteinExistence type="predicted"/>
<dbReference type="EnsemblMetazoa" id="GAUT000385-RA">
    <property type="protein sequence ID" value="GAUT000385-PA"/>
    <property type="gene ID" value="GAUT000385"/>
</dbReference>
<dbReference type="VEuPathDB" id="VectorBase:GAUT000385"/>
<sequence>MIHSRATKTEESQTVLVFAVRSLLTAFTLAINYYPLTSFKAKDLGENSQVAKKIELDIKANVSDRDNKDIAAIIRDQITSKSILYDKCKMYNEDNAPSFDEEVNIDAVKIVVDSDGVGAIEQNLS</sequence>
<accession>A0A1A9UD11</accession>
<organism evidence="2 3">
    <name type="scientific">Glossina austeni</name>
    <name type="common">Savannah tsetse fly</name>
    <dbReference type="NCBI Taxonomy" id="7395"/>
    <lineage>
        <taxon>Eukaryota</taxon>
        <taxon>Metazoa</taxon>
        <taxon>Ecdysozoa</taxon>
        <taxon>Arthropoda</taxon>
        <taxon>Hexapoda</taxon>
        <taxon>Insecta</taxon>
        <taxon>Pterygota</taxon>
        <taxon>Neoptera</taxon>
        <taxon>Endopterygota</taxon>
        <taxon>Diptera</taxon>
        <taxon>Brachycera</taxon>
        <taxon>Muscomorpha</taxon>
        <taxon>Hippoboscoidea</taxon>
        <taxon>Glossinidae</taxon>
        <taxon>Glossina</taxon>
    </lineage>
</organism>
<keyword evidence="1" id="KW-1133">Transmembrane helix</keyword>
<keyword evidence="1" id="KW-0812">Transmembrane</keyword>
<feature type="transmembrane region" description="Helical" evidence="1">
    <location>
        <begin position="15"/>
        <end position="34"/>
    </location>
</feature>
<reference evidence="2" key="1">
    <citation type="submission" date="2020-05" db="UniProtKB">
        <authorList>
            <consortium name="EnsemblMetazoa"/>
        </authorList>
    </citation>
    <scope>IDENTIFICATION</scope>
    <source>
        <strain evidence="2">TTRI</strain>
    </source>
</reference>
<dbReference type="Proteomes" id="UP000078200">
    <property type="component" value="Unassembled WGS sequence"/>
</dbReference>
<name>A0A1A9UD11_GLOAU</name>
<dbReference type="AlphaFoldDB" id="A0A1A9UD11"/>
<evidence type="ECO:0000256" key="1">
    <source>
        <dbReference type="SAM" id="Phobius"/>
    </source>
</evidence>
<evidence type="ECO:0000313" key="2">
    <source>
        <dbReference type="EnsemblMetazoa" id="GAUT000385-PA"/>
    </source>
</evidence>
<evidence type="ECO:0000313" key="3">
    <source>
        <dbReference type="Proteomes" id="UP000078200"/>
    </source>
</evidence>
<keyword evidence="3" id="KW-1185">Reference proteome</keyword>
<keyword evidence="1" id="KW-0472">Membrane</keyword>